<accession>A0A0F8Y112</accession>
<reference evidence="1" key="1">
    <citation type="journal article" date="2015" name="Nature">
        <title>Complex archaea that bridge the gap between prokaryotes and eukaryotes.</title>
        <authorList>
            <person name="Spang A."/>
            <person name="Saw J.H."/>
            <person name="Jorgensen S.L."/>
            <person name="Zaremba-Niedzwiedzka K."/>
            <person name="Martijn J."/>
            <person name="Lind A.E."/>
            <person name="van Eijk R."/>
            <person name="Schleper C."/>
            <person name="Guy L."/>
            <person name="Ettema T.J."/>
        </authorList>
    </citation>
    <scope>NUCLEOTIDE SEQUENCE</scope>
</reference>
<gene>
    <name evidence="1" type="ORF">LCGC14_3150730</name>
</gene>
<protein>
    <submittedName>
        <fullName evidence="1">Uncharacterized protein</fullName>
    </submittedName>
</protein>
<evidence type="ECO:0000313" key="1">
    <source>
        <dbReference type="EMBL" id="KKK47879.1"/>
    </source>
</evidence>
<dbReference type="EMBL" id="LAZR01069348">
    <property type="protein sequence ID" value="KKK47879.1"/>
    <property type="molecule type" value="Genomic_DNA"/>
</dbReference>
<name>A0A0F8Y112_9ZZZZ</name>
<sequence>MKVTAKVQITLEVILSQPWNEECPVSEIVRQAKASAAISVNNLLHNTHPDIRIIENVRVQMVVAELEDKP</sequence>
<proteinExistence type="predicted"/>
<dbReference type="AlphaFoldDB" id="A0A0F8Y112"/>
<comment type="caution">
    <text evidence="1">The sequence shown here is derived from an EMBL/GenBank/DDBJ whole genome shotgun (WGS) entry which is preliminary data.</text>
</comment>
<organism evidence="1">
    <name type="scientific">marine sediment metagenome</name>
    <dbReference type="NCBI Taxonomy" id="412755"/>
    <lineage>
        <taxon>unclassified sequences</taxon>
        <taxon>metagenomes</taxon>
        <taxon>ecological metagenomes</taxon>
    </lineage>
</organism>